<proteinExistence type="predicted"/>
<dbReference type="RefSeq" id="WP_179951325.1">
    <property type="nucleotide sequence ID" value="NZ_CBCRUQ010000041.1"/>
</dbReference>
<dbReference type="AlphaFoldDB" id="A0A4V6KEP7"/>
<reference evidence="1 2" key="1">
    <citation type="submission" date="2019-05" db="EMBL/GenBank/DDBJ databases">
        <authorList>
            <consortium name="Pathogen Informatics"/>
        </authorList>
    </citation>
    <scope>NUCLEOTIDE SEQUENCE [LARGE SCALE GENOMIC DNA]</scope>
    <source>
        <strain evidence="1 2">NCTC503</strain>
    </source>
</reference>
<evidence type="ECO:0000313" key="2">
    <source>
        <dbReference type="Proteomes" id="UP000308489"/>
    </source>
</evidence>
<accession>A0A4V6KEP7</accession>
<dbReference type="EMBL" id="LR590481">
    <property type="protein sequence ID" value="VTQ88087.1"/>
    <property type="molecule type" value="Genomic_DNA"/>
</dbReference>
<protein>
    <submittedName>
        <fullName evidence="1">Uncharacterized protein</fullName>
    </submittedName>
</protein>
<organism evidence="1 2">
    <name type="scientific">Hathewaya histolytica</name>
    <name type="common">Clostridium histolyticum</name>
    <dbReference type="NCBI Taxonomy" id="1498"/>
    <lineage>
        <taxon>Bacteria</taxon>
        <taxon>Bacillati</taxon>
        <taxon>Bacillota</taxon>
        <taxon>Clostridia</taxon>
        <taxon>Eubacteriales</taxon>
        <taxon>Clostridiaceae</taxon>
        <taxon>Hathewaya</taxon>
    </lineage>
</organism>
<gene>
    <name evidence="1" type="ORF">NCTC503_01181</name>
</gene>
<sequence length="271" mass="32677">MKEKVWIYVPQVYKEMLLQWQAYYVYDTEDSENGKLVAYNFYTYSKDYKDLITFLQENNIYSYIFRRQYSFSKKELEKYEIFLFWTDDDAKDSYVSDLKDNKCYKCGTNKLSLYRTKLHVDYKKMKKRDIMSTYVGDIETIVSEKVKLLFEKENISGVEYEPIYQIGKENKIINGFYHLILQEGIGEVIEPSIIKKGQLCHKCGEYEYFVCKTLLNFNRETWKELDICYTKNWFGSSPNKFKRLIISNKLYKILVENNIKNVYFQPAYFVD</sequence>
<evidence type="ECO:0000313" key="1">
    <source>
        <dbReference type="EMBL" id="VTQ88087.1"/>
    </source>
</evidence>
<dbReference type="Proteomes" id="UP000308489">
    <property type="component" value="Chromosome 1"/>
</dbReference>
<keyword evidence="2" id="KW-1185">Reference proteome</keyword>
<name>A0A4V6KEP7_HATHI</name>
<dbReference type="KEGG" id="hhw:NCTC503_01181"/>